<gene>
    <name evidence="2" type="ORF">A361_04820</name>
</gene>
<dbReference type="InterPro" id="IPR016181">
    <property type="entry name" value="Acyl_CoA_acyltransferase"/>
</dbReference>
<dbReference type="AlphaFoldDB" id="A0A160M7F8"/>
<dbReference type="PANTHER" id="PTHR43415:SF3">
    <property type="entry name" value="GNAT-FAMILY ACETYLTRANSFERASE"/>
    <property type="match status" value="1"/>
</dbReference>
<dbReference type="STRING" id="1196031.A361_04820"/>
<name>A0A160M7F8_9BACI</name>
<evidence type="ECO:0000313" key="3">
    <source>
        <dbReference type="Proteomes" id="UP000077856"/>
    </source>
</evidence>
<dbReference type="PROSITE" id="PS51186">
    <property type="entry name" value="GNAT"/>
    <property type="match status" value="1"/>
</dbReference>
<dbReference type="InterPro" id="IPR000182">
    <property type="entry name" value="GNAT_dom"/>
</dbReference>
<feature type="domain" description="N-acetyltransferase" evidence="1">
    <location>
        <begin position="1"/>
        <end position="165"/>
    </location>
</feature>
<evidence type="ECO:0000313" key="2">
    <source>
        <dbReference type="EMBL" id="AND38469.1"/>
    </source>
</evidence>
<dbReference type="CDD" id="cd04301">
    <property type="entry name" value="NAT_SF"/>
    <property type="match status" value="1"/>
</dbReference>
<organism evidence="2 3">
    <name type="scientific">Cytobacillus oceanisediminis 2691</name>
    <dbReference type="NCBI Taxonomy" id="1196031"/>
    <lineage>
        <taxon>Bacteria</taxon>
        <taxon>Bacillati</taxon>
        <taxon>Bacillota</taxon>
        <taxon>Bacilli</taxon>
        <taxon>Bacillales</taxon>
        <taxon>Bacillaceae</taxon>
        <taxon>Cytobacillus</taxon>
    </lineage>
</organism>
<dbReference type="PANTHER" id="PTHR43415">
    <property type="entry name" value="SPERMIDINE N(1)-ACETYLTRANSFERASE"/>
    <property type="match status" value="1"/>
</dbReference>
<dbReference type="Proteomes" id="UP000077856">
    <property type="component" value="Chromosome"/>
</dbReference>
<reference evidence="2 3" key="1">
    <citation type="submission" date="2016-04" db="EMBL/GenBank/DDBJ databases">
        <title>Complete genome sequence of Bacillus oceanisediminis strain 2691.</title>
        <authorList>
            <person name="Jeong H."/>
            <person name="Kim H.J."/>
            <person name="Lee D.-W."/>
        </authorList>
    </citation>
    <scope>NUCLEOTIDE SEQUENCE [LARGE SCALE GENOMIC DNA]</scope>
    <source>
        <strain evidence="2 3">2691</strain>
    </source>
</reference>
<accession>A0A160M7F8</accession>
<dbReference type="RefSeq" id="WP_009335078.1">
    <property type="nucleotide sequence ID" value="NZ_CP015506.1"/>
</dbReference>
<sequence length="165" mass="18469">MIIRHIKPADAEALAGLITQAENESDYMLFEPGERKTSAEAQGKRIEAIQKEDHSTIIVAEKDSRLIGFVMAIGGAARRNKHSAYLVAGILSEHRGQGIGTKLFEELDRWARKHDIHRLELTVVIRNQAGVALYKKAGFQIEGTKKHSLLINGEFVDEYYMGKLL</sequence>
<dbReference type="eggNOG" id="COG0456">
    <property type="taxonomic scope" value="Bacteria"/>
</dbReference>
<proteinExistence type="predicted"/>
<keyword evidence="2" id="KW-0808">Transferase</keyword>
<dbReference type="Gene3D" id="3.40.630.30">
    <property type="match status" value="1"/>
</dbReference>
<dbReference type="EMBL" id="CP015506">
    <property type="protein sequence ID" value="AND38469.1"/>
    <property type="molecule type" value="Genomic_DNA"/>
</dbReference>
<evidence type="ECO:0000259" key="1">
    <source>
        <dbReference type="PROSITE" id="PS51186"/>
    </source>
</evidence>
<dbReference type="Pfam" id="PF00583">
    <property type="entry name" value="Acetyltransf_1"/>
    <property type="match status" value="1"/>
</dbReference>
<dbReference type="SUPFAM" id="SSF55729">
    <property type="entry name" value="Acyl-CoA N-acyltransferases (Nat)"/>
    <property type="match status" value="1"/>
</dbReference>
<protein>
    <submittedName>
        <fullName evidence="2">GCN5 family acetyltransferase</fullName>
    </submittedName>
</protein>
<dbReference type="GO" id="GO:0016747">
    <property type="term" value="F:acyltransferase activity, transferring groups other than amino-acyl groups"/>
    <property type="evidence" value="ECO:0007669"/>
    <property type="project" value="InterPro"/>
</dbReference>
<dbReference type="KEGG" id="bon:A361_04820"/>